<dbReference type="EMBL" id="FMXQ01000002">
    <property type="protein sequence ID" value="SDB13397.1"/>
    <property type="molecule type" value="Genomic_DNA"/>
</dbReference>
<name>A0A1G6AYB0_9HYPH</name>
<dbReference type="RefSeq" id="WP_090875160.1">
    <property type="nucleotide sequence ID" value="NZ_FMXQ01000002.1"/>
</dbReference>
<evidence type="ECO:0000313" key="3">
    <source>
        <dbReference type="Proteomes" id="UP000199071"/>
    </source>
</evidence>
<keyword evidence="3" id="KW-1185">Reference proteome</keyword>
<evidence type="ECO:0000256" key="1">
    <source>
        <dbReference type="SAM" id="Phobius"/>
    </source>
</evidence>
<feature type="transmembrane region" description="Helical" evidence="1">
    <location>
        <begin position="96"/>
        <end position="116"/>
    </location>
</feature>
<dbReference type="Proteomes" id="UP000199071">
    <property type="component" value="Unassembled WGS sequence"/>
</dbReference>
<dbReference type="STRING" id="665467.SAMN02982931_01006"/>
<dbReference type="AlphaFoldDB" id="A0A1G6AYB0"/>
<sequence length="129" mass="13663">MLQIIVMAAQILVAWGIGLFGGHLLVAALGGAFGMVLLPIAFFASLPFLAAALVLASPLHRFVDRFFLPLAVLAVAGAGLYAYFKVAGPAETADFLQAAILLSVVCTAIACLSLYLMRRVLERSQTARR</sequence>
<feature type="transmembrane region" description="Helical" evidence="1">
    <location>
        <begin position="66"/>
        <end position="84"/>
    </location>
</feature>
<gene>
    <name evidence="2" type="ORF">SAMN02982931_01006</name>
</gene>
<keyword evidence="1" id="KW-0472">Membrane</keyword>
<accession>A0A1G6AYB0</accession>
<evidence type="ECO:0000313" key="2">
    <source>
        <dbReference type="EMBL" id="SDB13397.1"/>
    </source>
</evidence>
<reference evidence="2 3" key="1">
    <citation type="submission" date="2016-10" db="EMBL/GenBank/DDBJ databases">
        <authorList>
            <person name="de Groot N.N."/>
        </authorList>
    </citation>
    <scope>NUCLEOTIDE SEQUENCE [LARGE SCALE GENOMIC DNA]</scope>
    <source>
        <strain evidence="2 3">ATCC 35022</strain>
    </source>
</reference>
<protein>
    <submittedName>
        <fullName evidence="2">Uncharacterized protein</fullName>
    </submittedName>
</protein>
<keyword evidence="1" id="KW-0812">Transmembrane</keyword>
<proteinExistence type="predicted"/>
<feature type="transmembrane region" description="Helical" evidence="1">
    <location>
        <begin position="12"/>
        <end position="34"/>
    </location>
</feature>
<keyword evidence="1" id="KW-1133">Transmembrane helix</keyword>
<feature type="transmembrane region" description="Helical" evidence="1">
    <location>
        <begin position="40"/>
        <end position="59"/>
    </location>
</feature>
<organism evidence="2 3">
    <name type="scientific">Bauldia litoralis</name>
    <dbReference type="NCBI Taxonomy" id="665467"/>
    <lineage>
        <taxon>Bacteria</taxon>
        <taxon>Pseudomonadati</taxon>
        <taxon>Pseudomonadota</taxon>
        <taxon>Alphaproteobacteria</taxon>
        <taxon>Hyphomicrobiales</taxon>
        <taxon>Kaistiaceae</taxon>
        <taxon>Bauldia</taxon>
    </lineage>
</organism>